<dbReference type="AlphaFoldDB" id="M0GK15"/>
<dbReference type="Gene3D" id="3.40.630.10">
    <property type="entry name" value="Zn peptidases"/>
    <property type="match status" value="1"/>
</dbReference>
<protein>
    <submittedName>
        <fullName evidence="3">M20 peptidase</fullName>
    </submittedName>
</protein>
<evidence type="ECO:0000313" key="3">
    <source>
        <dbReference type="EMBL" id="ELZ71887.1"/>
    </source>
</evidence>
<evidence type="ECO:0000256" key="1">
    <source>
        <dbReference type="ARBA" id="ARBA00022833"/>
    </source>
</evidence>
<dbReference type="EMBL" id="AOLH01000022">
    <property type="protein sequence ID" value="ELZ71887.1"/>
    <property type="molecule type" value="Genomic_DNA"/>
</dbReference>
<dbReference type="InterPro" id="IPR050072">
    <property type="entry name" value="Peptidase_M20A"/>
</dbReference>
<keyword evidence="1" id="KW-0862">Zinc</keyword>
<dbReference type="PANTHER" id="PTHR43808:SF8">
    <property type="entry name" value="PEPTIDASE M20 DIMERISATION DOMAIN-CONTAINING PROTEIN"/>
    <property type="match status" value="1"/>
</dbReference>
<name>M0GK15_HALL2</name>
<accession>M0GK15</accession>
<reference evidence="3 4" key="1">
    <citation type="journal article" date="2014" name="PLoS Genet.">
        <title>Phylogenetically driven sequencing of extremely halophilic archaea reveals strategies for static and dynamic osmo-response.</title>
        <authorList>
            <person name="Becker E.A."/>
            <person name="Seitzer P.M."/>
            <person name="Tritt A."/>
            <person name="Larsen D."/>
            <person name="Krusor M."/>
            <person name="Yao A.I."/>
            <person name="Wu D."/>
            <person name="Madern D."/>
            <person name="Eisen J.A."/>
            <person name="Darling A.E."/>
            <person name="Facciotti M.T."/>
        </authorList>
    </citation>
    <scope>NUCLEOTIDE SEQUENCE [LARGE SCALE GENOMIC DNA]</scope>
    <source>
        <strain evidence="4">DSM 14919 / CCM 7023 / CIP 107410 / JCM 9276 / NCIMB 13854 / Aa 2.2</strain>
    </source>
</reference>
<dbReference type="PATRIC" id="fig|1230452.3.peg.2746"/>
<feature type="compositionally biased region" description="Basic and acidic residues" evidence="2">
    <location>
        <begin position="95"/>
        <end position="106"/>
    </location>
</feature>
<comment type="caution">
    <text evidence="3">The sequence shown here is derived from an EMBL/GenBank/DDBJ whole genome shotgun (WGS) entry which is preliminary data.</text>
</comment>
<feature type="region of interest" description="Disordered" evidence="2">
    <location>
        <begin position="92"/>
        <end position="128"/>
    </location>
</feature>
<sequence>MSSDPPAVVASFREHREDVVDLAATLVGHDTQNPPGDTRDLASWVESFLADLGLDAERVTSDPRKPNLVATLPGATDRTLVLLGHLDTVPFDAGEWTRDPLGERAGNRLYGRGATDERTPPMTPDNAP</sequence>
<dbReference type="SUPFAM" id="SSF53187">
    <property type="entry name" value="Zn-dependent exopeptidases"/>
    <property type="match status" value="1"/>
</dbReference>
<proteinExistence type="predicted"/>
<dbReference type="PANTHER" id="PTHR43808">
    <property type="entry name" value="ACETYLORNITHINE DEACETYLASE"/>
    <property type="match status" value="1"/>
</dbReference>
<evidence type="ECO:0000313" key="4">
    <source>
        <dbReference type="Proteomes" id="UP000011535"/>
    </source>
</evidence>
<gene>
    <name evidence="3" type="ORF">C456_14073</name>
</gene>
<organism evidence="3 4">
    <name type="scientific">Haloferax lucentense (strain DSM 14919 / JCM 9276 / NCIMB 13854 / Aa 2.2)</name>
    <name type="common">Haloferax alicantei</name>
    <dbReference type="NCBI Taxonomy" id="1230452"/>
    <lineage>
        <taxon>Archaea</taxon>
        <taxon>Methanobacteriati</taxon>
        <taxon>Methanobacteriota</taxon>
        <taxon>Stenosarchaea group</taxon>
        <taxon>Halobacteria</taxon>
        <taxon>Halobacteriales</taxon>
        <taxon>Haloferacaceae</taxon>
        <taxon>Haloferax</taxon>
    </lineage>
</organism>
<evidence type="ECO:0000256" key="2">
    <source>
        <dbReference type="SAM" id="MobiDB-lite"/>
    </source>
</evidence>
<dbReference type="Proteomes" id="UP000011535">
    <property type="component" value="Unassembled WGS sequence"/>
</dbReference>